<protein>
    <submittedName>
        <fullName evidence="2">Uncharacterized protein</fullName>
    </submittedName>
</protein>
<name>A0AAW0BAB0_9AGAR</name>
<feature type="region of interest" description="Disordered" evidence="1">
    <location>
        <begin position="167"/>
        <end position="218"/>
    </location>
</feature>
<dbReference type="EMBL" id="JAWWNJ010000037">
    <property type="protein sequence ID" value="KAK7022549.1"/>
    <property type="molecule type" value="Genomic_DNA"/>
</dbReference>
<evidence type="ECO:0000313" key="2">
    <source>
        <dbReference type="EMBL" id="KAK7022549.1"/>
    </source>
</evidence>
<reference evidence="2 3" key="1">
    <citation type="journal article" date="2024" name="J Genomics">
        <title>Draft genome sequencing and assembly of Favolaschia claudopus CIRM-BRFM 2984 isolated from oak limbs.</title>
        <authorList>
            <person name="Navarro D."/>
            <person name="Drula E."/>
            <person name="Chaduli D."/>
            <person name="Cazenave R."/>
            <person name="Ahrendt S."/>
            <person name="Wang J."/>
            <person name="Lipzen A."/>
            <person name="Daum C."/>
            <person name="Barry K."/>
            <person name="Grigoriev I.V."/>
            <person name="Favel A."/>
            <person name="Rosso M.N."/>
            <person name="Martin F."/>
        </authorList>
    </citation>
    <scope>NUCLEOTIDE SEQUENCE [LARGE SCALE GENOMIC DNA]</scope>
    <source>
        <strain evidence="2 3">CIRM-BRFM 2984</strain>
    </source>
</reference>
<proteinExistence type="predicted"/>
<organism evidence="2 3">
    <name type="scientific">Favolaschia claudopus</name>
    <dbReference type="NCBI Taxonomy" id="2862362"/>
    <lineage>
        <taxon>Eukaryota</taxon>
        <taxon>Fungi</taxon>
        <taxon>Dikarya</taxon>
        <taxon>Basidiomycota</taxon>
        <taxon>Agaricomycotina</taxon>
        <taxon>Agaricomycetes</taxon>
        <taxon>Agaricomycetidae</taxon>
        <taxon>Agaricales</taxon>
        <taxon>Marasmiineae</taxon>
        <taxon>Mycenaceae</taxon>
        <taxon>Favolaschia</taxon>
    </lineage>
</organism>
<accession>A0AAW0BAB0</accession>
<comment type="caution">
    <text evidence="2">The sequence shown here is derived from an EMBL/GenBank/DDBJ whole genome shotgun (WGS) entry which is preliminary data.</text>
</comment>
<keyword evidence="3" id="KW-1185">Reference proteome</keyword>
<gene>
    <name evidence="2" type="ORF">R3P38DRAFT_2628966</name>
</gene>
<evidence type="ECO:0000313" key="3">
    <source>
        <dbReference type="Proteomes" id="UP001362999"/>
    </source>
</evidence>
<evidence type="ECO:0000256" key="1">
    <source>
        <dbReference type="SAM" id="MobiDB-lite"/>
    </source>
</evidence>
<sequence length="489" mass="54536">MWCSLPDDKVIQIAREQVLILPNFAMTDYASQGKTRPWNVVDLHNCKDHASYYTALSRSATSAGTAIVQGMDPSKITRGINGYLRQEFRELEILNEITAKMFDGKLVGDVGGVNRREIIASYRTHIIKVDETESEHPALKEYEFIEPAVEPGSWKLVGDDARKSSINGAKKKRKFNEDDDTAEDAHEPNTKKKRAQHESGSENQDDGSTTRQEPRGLKWDPEDYSCAYDSVFTVLFAVWKQNGPKWSQRFSTVSGLMKELASGFERVANGTESLEGVRDSIRRKLTAMDRNKFPSGRVFTYLGDLTSQLVGQKLWGVEQTKCLRCGRSARELSSFSDLRIITNELNSVHRNSRYGVADWLNADKIRDAPYKCMSCGAGLVILNTATSAPPLMTFELSNPGIVISSKIQLLVEGQTVTYSLRGVIYSGKKHFTCRIVSSDGSIWFNDGIETGRQSLFEGVMSAVSSNFMNTLDRGEVTRAAAVLIYAVDE</sequence>
<feature type="compositionally biased region" description="Basic and acidic residues" evidence="1">
    <location>
        <begin position="183"/>
        <end position="200"/>
    </location>
</feature>
<dbReference type="Proteomes" id="UP001362999">
    <property type="component" value="Unassembled WGS sequence"/>
</dbReference>
<dbReference type="AlphaFoldDB" id="A0AAW0BAB0"/>